<proteinExistence type="inferred from homology"/>
<dbReference type="InterPro" id="IPR015943">
    <property type="entry name" value="WD40/YVTN_repeat-like_dom_sf"/>
</dbReference>
<dbReference type="InterPro" id="IPR001680">
    <property type="entry name" value="WD40_rpt"/>
</dbReference>
<evidence type="ECO:0000313" key="6">
    <source>
        <dbReference type="EMBL" id="BBM81868.1"/>
    </source>
</evidence>
<keyword evidence="7" id="KW-1185">Reference proteome</keyword>
<dbReference type="PROSITE" id="PS00678">
    <property type="entry name" value="WD_REPEATS_1"/>
    <property type="match status" value="2"/>
</dbReference>
<gene>
    <name evidence="6" type="ORF">UABAM_00210</name>
</gene>
<dbReference type="PROSITE" id="PS50294">
    <property type="entry name" value="WD_REPEATS_REGION"/>
    <property type="match status" value="2"/>
</dbReference>
<organism evidence="6 7">
    <name type="scientific">Uabimicrobium amorphum</name>
    <dbReference type="NCBI Taxonomy" id="2596890"/>
    <lineage>
        <taxon>Bacteria</taxon>
        <taxon>Pseudomonadati</taxon>
        <taxon>Planctomycetota</taxon>
        <taxon>Candidatus Uabimicrobiia</taxon>
        <taxon>Candidatus Uabimicrobiales</taxon>
        <taxon>Candidatus Uabimicrobiaceae</taxon>
        <taxon>Candidatus Uabimicrobium</taxon>
    </lineage>
</organism>
<evidence type="ECO:0000256" key="3">
    <source>
        <dbReference type="ARBA" id="ARBA00022942"/>
    </source>
</evidence>
<dbReference type="PROSITE" id="PS50082">
    <property type="entry name" value="WD_REPEATS_2"/>
    <property type="match status" value="3"/>
</dbReference>
<dbReference type="InterPro" id="IPR019775">
    <property type="entry name" value="WD40_repeat_CS"/>
</dbReference>
<keyword evidence="2" id="KW-0677">Repeat</keyword>
<keyword evidence="1 5" id="KW-0853">WD repeat</keyword>
<dbReference type="SMART" id="SM00320">
    <property type="entry name" value="WD40"/>
    <property type="match status" value="5"/>
</dbReference>
<evidence type="ECO:0008006" key="8">
    <source>
        <dbReference type="Google" id="ProtNLM"/>
    </source>
</evidence>
<reference evidence="6 7" key="1">
    <citation type="submission" date="2019-08" db="EMBL/GenBank/DDBJ databases">
        <title>Complete genome sequence of Candidatus Uab amorphum.</title>
        <authorList>
            <person name="Shiratori T."/>
            <person name="Suzuki S."/>
            <person name="Kakizawa Y."/>
            <person name="Ishida K."/>
        </authorList>
    </citation>
    <scope>NUCLEOTIDE SEQUENCE [LARGE SCALE GENOMIC DNA]</scope>
    <source>
        <strain evidence="6 7">SRT547</strain>
    </source>
</reference>
<dbReference type="KEGG" id="uam:UABAM_00210"/>
<evidence type="ECO:0000256" key="2">
    <source>
        <dbReference type="ARBA" id="ARBA00022737"/>
    </source>
</evidence>
<feature type="repeat" description="WD" evidence="5">
    <location>
        <begin position="176"/>
        <end position="217"/>
    </location>
</feature>
<dbReference type="PANTHER" id="PTHR19857">
    <property type="entry name" value="MITOCHONDRIAL DIVISION PROTEIN 1-RELATED"/>
    <property type="match status" value="1"/>
</dbReference>
<keyword evidence="3" id="KW-0647">Proteasome</keyword>
<name>A0A5S9IHF6_UABAM</name>
<evidence type="ECO:0000256" key="1">
    <source>
        <dbReference type="ARBA" id="ARBA00022574"/>
    </source>
</evidence>
<dbReference type="AlphaFoldDB" id="A0A5S9IHF6"/>
<dbReference type="OrthoDB" id="230341at2"/>
<sequence>MCRKMILLVLSIFSVIYCDEIVVWQAFSQNVHNTNVDVIVEPFNLQGRVTASNSISSVEVVFYRYEAQTRKNALDVYFKEKNDAIFQGKLTFEANETDILIVAHLEGGKKLEKKMSLAPSRFITNTEFEDYDSITAKKIHRDTITDMAFTRNNRYLISGGDDNYTYIMDAKTLKVVRSLRGYVESLAITPDDKYVLTGGKDGNIRVWEIKTGKRLKVFRAHKNAVNTIAISNSGKYAISGSLNSRVALWDLATHKKVMDYPDSSTTREYLSAIFTSDDRYTIIGDSRNKATIFDATEGTYIKSVSGSGPITSLAMTRNMRHLYTGDTTGRVKWSRSLLQPHVDDPSWREEYNLLWTAFFQRDQIEIDDYSSSKAYYKIYYGHPIRGYSSPIVYMNTSGDGKYVMYVAEEGAIRISEIETGFKRYSTALYKHHRASAGAFSFDGKLAAIGELNGKINLYGLP</sequence>
<dbReference type="Proteomes" id="UP000326354">
    <property type="component" value="Chromosome"/>
</dbReference>
<dbReference type="EMBL" id="AP019860">
    <property type="protein sequence ID" value="BBM81868.1"/>
    <property type="molecule type" value="Genomic_DNA"/>
</dbReference>
<dbReference type="SUPFAM" id="SSF50978">
    <property type="entry name" value="WD40 repeat-like"/>
    <property type="match status" value="1"/>
</dbReference>
<dbReference type="PANTHER" id="PTHR19857:SF19">
    <property type="entry name" value="26S PROTEASOME REGULATORY SUBUNIT RPN14"/>
    <property type="match status" value="1"/>
</dbReference>
<protein>
    <recommendedName>
        <fullName evidence="8">Anaphase-promoting complex subunit 4 WD40 domain-containing protein</fullName>
    </recommendedName>
</protein>
<dbReference type="InterPro" id="IPR051179">
    <property type="entry name" value="WD_repeat_multifunction"/>
</dbReference>
<feature type="repeat" description="WD" evidence="5">
    <location>
        <begin position="137"/>
        <end position="178"/>
    </location>
</feature>
<evidence type="ECO:0000256" key="5">
    <source>
        <dbReference type="PROSITE-ProRule" id="PRU00221"/>
    </source>
</evidence>
<dbReference type="RefSeq" id="WP_151966132.1">
    <property type="nucleotide sequence ID" value="NZ_AP019860.1"/>
</dbReference>
<dbReference type="Gene3D" id="2.130.10.10">
    <property type="entry name" value="YVTN repeat-like/Quinoprotein amine dehydrogenase"/>
    <property type="match status" value="2"/>
</dbReference>
<dbReference type="GO" id="GO:0000502">
    <property type="term" value="C:proteasome complex"/>
    <property type="evidence" value="ECO:0007669"/>
    <property type="project" value="UniProtKB-KW"/>
</dbReference>
<feature type="repeat" description="WD" evidence="5">
    <location>
        <begin position="218"/>
        <end position="259"/>
    </location>
</feature>
<dbReference type="InterPro" id="IPR036322">
    <property type="entry name" value="WD40_repeat_dom_sf"/>
</dbReference>
<accession>A0A5S9IHF6</accession>
<dbReference type="Pfam" id="PF00400">
    <property type="entry name" value="WD40"/>
    <property type="match status" value="3"/>
</dbReference>
<comment type="similarity">
    <text evidence="4">Belongs to the WD repeat PAAF1/RPN14 family.</text>
</comment>
<evidence type="ECO:0000256" key="4">
    <source>
        <dbReference type="ARBA" id="ARBA00038321"/>
    </source>
</evidence>
<evidence type="ECO:0000313" key="7">
    <source>
        <dbReference type="Proteomes" id="UP000326354"/>
    </source>
</evidence>